<protein>
    <recommendedName>
        <fullName evidence="3">Tubulin-specific chaperone A</fullName>
    </recommendedName>
</protein>
<dbReference type="GO" id="GO:0007023">
    <property type="term" value="P:post-chaperonin tubulin folding pathway"/>
    <property type="evidence" value="ECO:0007669"/>
    <property type="project" value="UniProtKB-UniRule"/>
</dbReference>
<comment type="caution">
    <text evidence="4">The sequence shown here is derived from an EMBL/GenBank/DDBJ whole genome shotgun (WGS) entry which is preliminary data.</text>
</comment>
<evidence type="ECO:0000313" key="4">
    <source>
        <dbReference type="EMBL" id="PRQ42395.1"/>
    </source>
</evidence>
<reference evidence="4 5" key="1">
    <citation type="journal article" date="2018" name="Nat. Genet.">
        <title>The Rosa genome provides new insights in the design of modern roses.</title>
        <authorList>
            <person name="Bendahmane M."/>
        </authorList>
    </citation>
    <scope>NUCLEOTIDE SEQUENCE [LARGE SCALE GENOMIC DNA]</scope>
    <source>
        <strain evidence="5">cv. Old Blush</strain>
    </source>
</reference>
<organism evidence="4 5">
    <name type="scientific">Rosa chinensis</name>
    <name type="common">China rose</name>
    <dbReference type="NCBI Taxonomy" id="74649"/>
    <lineage>
        <taxon>Eukaryota</taxon>
        <taxon>Viridiplantae</taxon>
        <taxon>Streptophyta</taxon>
        <taxon>Embryophyta</taxon>
        <taxon>Tracheophyta</taxon>
        <taxon>Spermatophyta</taxon>
        <taxon>Magnoliopsida</taxon>
        <taxon>eudicotyledons</taxon>
        <taxon>Gunneridae</taxon>
        <taxon>Pentapetalae</taxon>
        <taxon>rosids</taxon>
        <taxon>fabids</taxon>
        <taxon>Rosales</taxon>
        <taxon>Rosaceae</taxon>
        <taxon>Rosoideae</taxon>
        <taxon>Rosoideae incertae sedis</taxon>
        <taxon>Rosa</taxon>
    </lineage>
</organism>
<dbReference type="STRING" id="74649.A0A2P6R7I4"/>
<comment type="subcellular location">
    <subcellularLocation>
        <location evidence="3">Cytoplasm</location>
        <location evidence="3">Cytoskeleton</location>
    </subcellularLocation>
</comment>
<dbReference type="Gramene" id="PRQ42395">
    <property type="protein sequence ID" value="PRQ42395"/>
    <property type="gene ID" value="RchiOBHm_Chr3g0457191"/>
</dbReference>
<dbReference type="GO" id="GO:0007021">
    <property type="term" value="P:tubulin complex assembly"/>
    <property type="evidence" value="ECO:0007669"/>
    <property type="project" value="UniProtKB-UniRule"/>
</dbReference>
<keyword evidence="5" id="KW-1185">Reference proteome</keyword>
<keyword evidence="3" id="KW-0963">Cytoplasm</keyword>
<name>A0A2P6R7I4_ROSCH</name>
<dbReference type="GO" id="GO:0005874">
    <property type="term" value="C:microtubule"/>
    <property type="evidence" value="ECO:0007669"/>
    <property type="project" value="UniProtKB-KW"/>
</dbReference>
<keyword evidence="3" id="KW-0206">Cytoskeleton</keyword>
<comment type="similarity">
    <text evidence="1 3">Belongs to the TBCA family.</text>
</comment>
<proteinExistence type="inferred from homology"/>
<evidence type="ECO:0000256" key="1">
    <source>
        <dbReference type="ARBA" id="ARBA00006806"/>
    </source>
</evidence>
<dbReference type="Gene3D" id="1.20.58.90">
    <property type="match status" value="1"/>
</dbReference>
<evidence type="ECO:0000256" key="3">
    <source>
        <dbReference type="RuleBase" id="RU364030"/>
    </source>
</evidence>
<dbReference type="AlphaFoldDB" id="A0A2P6R7I4"/>
<sequence>MMIHYKFLRCKPKDVVWFGVSFLNENLCYALGDVATVRNLKIKTGTCKRLVKEFDSYEKEVLREAVKTTDMKGKGADLYDLKQQVWLTLLSCNRRQY</sequence>
<keyword evidence="3" id="KW-0493">Microtubule</keyword>
<dbReference type="GO" id="GO:0048487">
    <property type="term" value="F:beta-tubulin binding"/>
    <property type="evidence" value="ECO:0007669"/>
    <property type="project" value="InterPro"/>
</dbReference>
<gene>
    <name evidence="4" type="ORF">RchiOBHm_Chr3g0457191</name>
</gene>
<accession>A0A2P6R7I4</accession>
<dbReference type="InterPro" id="IPR004226">
    <property type="entry name" value="TBCA"/>
</dbReference>
<keyword evidence="2 3" id="KW-0143">Chaperone</keyword>
<evidence type="ECO:0000256" key="2">
    <source>
        <dbReference type="ARBA" id="ARBA00023186"/>
    </source>
</evidence>
<dbReference type="Proteomes" id="UP000238479">
    <property type="component" value="Chromosome 3"/>
</dbReference>
<comment type="subunit">
    <text evidence="3">Supercomplex made of cofactors A to E. Cofactors A and D function by capturing and stabilizing tubulin in a quasi-native conformation. Cofactor E binds to the cofactor D-tubulin complex; interaction with cofactor C then causes the release of tubulin polypeptides that are committed to the native state.</text>
</comment>
<dbReference type="GO" id="GO:0005829">
    <property type="term" value="C:cytosol"/>
    <property type="evidence" value="ECO:0007669"/>
    <property type="project" value="TreeGrafter"/>
</dbReference>
<dbReference type="PANTHER" id="PTHR21500:SF0">
    <property type="entry name" value="TUBULIN-SPECIFIC CHAPERONE A"/>
    <property type="match status" value="1"/>
</dbReference>
<dbReference type="SUPFAM" id="SSF46988">
    <property type="entry name" value="Tubulin chaperone cofactor A"/>
    <property type="match status" value="1"/>
</dbReference>
<evidence type="ECO:0000313" key="5">
    <source>
        <dbReference type="Proteomes" id="UP000238479"/>
    </source>
</evidence>
<dbReference type="InterPro" id="IPR036126">
    <property type="entry name" value="TBCA_sf"/>
</dbReference>
<dbReference type="PANTHER" id="PTHR21500">
    <property type="entry name" value="TUBULIN-SPECIFIC CHAPERONE A"/>
    <property type="match status" value="1"/>
</dbReference>
<dbReference type="Pfam" id="PF02970">
    <property type="entry name" value="TBCA"/>
    <property type="match status" value="1"/>
</dbReference>
<dbReference type="EMBL" id="PDCK01000041">
    <property type="protein sequence ID" value="PRQ42395.1"/>
    <property type="molecule type" value="Genomic_DNA"/>
</dbReference>